<evidence type="ECO:0000313" key="8">
    <source>
        <dbReference type="Proteomes" id="UP000295832"/>
    </source>
</evidence>
<keyword evidence="2" id="KW-0813">Transport</keyword>
<protein>
    <submittedName>
        <fullName evidence="7">NSS family neurotransmitter:Na+ symporter</fullName>
    </submittedName>
</protein>
<dbReference type="PRINTS" id="PR00176">
    <property type="entry name" value="NANEUSMPORT"/>
</dbReference>
<organism evidence="7 8">
    <name type="scientific">Orenia marismortui</name>
    <dbReference type="NCBI Taxonomy" id="46469"/>
    <lineage>
        <taxon>Bacteria</taxon>
        <taxon>Bacillati</taxon>
        <taxon>Bacillota</taxon>
        <taxon>Clostridia</taxon>
        <taxon>Halanaerobiales</taxon>
        <taxon>Halobacteroidaceae</taxon>
        <taxon>Orenia</taxon>
    </lineage>
</organism>
<accession>A0A4R8GZV1</accession>
<feature type="transmembrane region" description="Helical" evidence="6">
    <location>
        <begin position="224"/>
        <end position="245"/>
    </location>
</feature>
<comment type="caution">
    <text evidence="7">The sequence shown here is derived from an EMBL/GenBank/DDBJ whole genome shotgun (WGS) entry which is preliminary data.</text>
</comment>
<keyword evidence="3 6" id="KW-0812">Transmembrane</keyword>
<comment type="subcellular location">
    <subcellularLocation>
        <location evidence="1">Membrane</location>
        <topology evidence="1">Multi-pass membrane protein</topology>
    </subcellularLocation>
</comment>
<feature type="transmembrane region" description="Helical" evidence="6">
    <location>
        <begin position="427"/>
        <end position="449"/>
    </location>
</feature>
<proteinExistence type="predicted"/>
<dbReference type="CDD" id="cd10334">
    <property type="entry name" value="SLC6sbd_u1"/>
    <property type="match status" value="1"/>
</dbReference>
<dbReference type="SUPFAM" id="SSF161070">
    <property type="entry name" value="SNF-like"/>
    <property type="match status" value="1"/>
</dbReference>
<evidence type="ECO:0000256" key="3">
    <source>
        <dbReference type="ARBA" id="ARBA00022692"/>
    </source>
</evidence>
<dbReference type="AlphaFoldDB" id="A0A4R8GZV1"/>
<feature type="transmembrane region" description="Helical" evidence="6">
    <location>
        <begin position="142"/>
        <end position="166"/>
    </location>
</feature>
<sequence length="495" mass="54783">MSEENQWGSRLGFILATVGSAVGLGNIWRFSYVSYENGGGAFLIPYLVALLTTGIPLLILEFSFGKKMRGSTVLAYKKLKKKWEWVGWWPVLSVFVLLTYYVVIISWSLKYIYYALSQAWGANPEAFFYSEHLNLTSGIESIGGINITILLSVVAIWFINYIIVYNGVEKGIEKASKIFMPLLALLMLIITVRGITLPGAVAGINKFLEPDFSQLLNSKVWLAAYGQIFFTLSVCFGVMITYASYLPKDSDIVNNSFIAALANCGFSFIVGIGVFGILGYMATQTATPFEDVVTQSIGLAFIAFPKAINMLPAFSTLFGVLFFSALVIAGISSSISMVEAVVKALNDKFAWSRRKASTIVALAGLLGSLIFTTGAGLYFLDIIDYFNMQFSIVSIGIIQCIVLGWIYKASKLRDYFNPISNFQIGSWWDIMIKYFTPIILGTMLILSLISEIKEGYGGYPISGLKIGWIVTGLTLVFAIILNNMSWQEKYKNIEE</sequence>
<keyword evidence="5 6" id="KW-0472">Membrane</keyword>
<feature type="transmembrane region" description="Helical" evidence="6">
    <location>
        <begin position="359"/>
        <end position="380"/>
    </location>
</feature>
<feature type="transmembrane region" description="Helical" evidence="6">
    <location>
        <begin position="12"/>
        <end position="31"/>
    </location>
</feature>
<keyword evidence="4 6" id="KW-1133">Transmembrane helix</keyword>
<dbReference type="NCBIfam" id="NF037979">
    <property type="entry name" value="Na_transp"/>
    <property type="match status" value="1"/>
</dbReference>
<dbReference type="STRING" id="926561.GCA_000379025_01319"/>
<dbReference type="PANTHER" id="PTHR11616">
    <property type="entry name" value="SODIUM/CHLORIDE DEPENDENT TRANSPORTER"/>
    <property type="match status" value="1"/>
</dbReference>
<name>A0A4R8GZV1_9FIRM</name>
<feature type="transmembrane region" description="Helical" evidence="6">
    <location>
        <begin position="386"/>
        <end position="407"/>
    </location>
</feature>
<feature type="transmembrane region" description="Helical" evidence="6">
    <location>
        <begin position="178"/>
        <end position="204"/>
    </location>
</feature>
<reference evidence="7 8" key="1">
    <citation type="submission" date="2019-03" db="EMBL/GenBank/DDBJ databases">
        <title>Subsurface microbial communities from deep shales in Ohio and West Virginia, USA.</title>
        <authorList>
            <person name="Wrighton K."/>
        </authorList>
    </citation>
    <scope>NUCLEOTIDE SEQUENCE [LARGE SCALE GENOMIC DNA]</scope>
    <source>
        <strain evidence="7 8">MSL 6dP</strain>
    </source>
</reference>
<dbReference type="InterPro" id="IPR037272">
    <property type="entry name" value="SNS_sf"/>
</dbReference>
<evidence type="ECO:0000256" key="2">
    <source>
        <dbReference type="ARBA" id="ARBA00022448"/>
    </source>
</evidence>
<dbReference type="RefSeq" id="WP_134115736.1">
    <property type="nucleotide sequence ID" value="NZ_SOEG01000007.1"/>
</dbReference>
<dbReference type="Pfam" id="PF00209">
    <property type="entry name" value="SNF"/>
    <property type="match status" value="2"/>
</dbReference>
<feature type="transmembrane region" description="Helical" evidence="6">
    <location>
        <begin position="257"/>
        <end position="282"/>
    </location>
</feature>
<dbReference type="PANTHER" id="PTHR11616:SF240">
    <property type="entry name" value="BLOATED TUBULES, ISOFORM B-RELATED"/>
    <property type="match status" value="1"/>
</dbReference>
<dbReference type="EMBL" id="SOEG01000007">
    <property type="protein sequence ID" value="TDX52297.1"/>
    <property type="molecule type" value="Genomic_DNA"/>
</dbReference>
<gene>
    <name evidence="7" type="ORF">C7959_1073</name>
</gene>
<feature type="transmembrane region" description="Helical" evidence="6">
    <location>
        <begin position="85"/>
        <end position="107"/>
    </location>
</feature>
<dbReference type="GO" id="GO:0005886">
    <property type="term" value="C:plasma membrane"/>
    <property type="evidence" value="ECO:0007669"/>
    <property type="project" value="TreeGrafter"/>
</dbReference>
<evidence type="ECO:0000313" key="7">
    <source>
        <dbReference type="EMBL" id="TDX52297.1"/>
    </source>
</evidence>
<dbReference type="Proteomes" id="UP000295832">
    <property type="component" value="Unassembled WGS sequence"/>
</dbReference>
<keyword evidence="8" id="KW-1185">Reference proteome</keyword>
<dbReference type="PROSITE" id="PS50267">
    <property type="entry name" value="NA_NEUROTRAN_SYMP_3"/>
    <property type="match status" value="1"/>
</dbReference>
<feature type="transmembrane region" description="Helical" evidence="6">
    <location>
        <begin position="461"/>
        <end position="481"/>
    </location>
</feature>
<evidence type="ECO:0000256" key="1">
    <source>
        <dbReference type="ARBA" id="ARBA00004141"/>
    </source>
</evidence>
<evidence type="ECO:0000256" key="4">
    <source>
        <dbReference type="ARBA" id="ARBA00022989"/>
    </source>
</evidence>
<feature type="transmembrane region" description="Helical" evidence="6">
    <location>
        <begin position="313"/>
        <end position="338"/>
    </location>
</feature>
<feature type="transmembrane region" description="Helical" evidence="6">
    <location>
        <begin position="43"/>
        <end position="64"/>
    </location>
</feature>
<evidence type="ECO:0000256" key="6">
    <source>
        <dbReference type="SAM" id="Phobius"/>
    </source>
</evidence>
<dbReference type="InterPro" id="IPR000175">
    <property type="entry name" value="Na/ntran_symport"/>
</dbReference>
<dbReference type="GO" id="GO:0035725">
    <property type="term" value="P:sodium ion transmembrane transport"/>
    <property type="evidence" value="ECO:0007669"/>
    <property type="project" value="TreeGrafter"/>
</dbReference>
<evidence type="ECO:0000256" key="5">
    <source>
        <dbReference type="ARBA" id="ARBA00023136"/>
    </source>
</evidence>